<organism evidence="2">
    <name type="scientific">Candidatus Kentrum sp. DK</name>
    <dbReference type="NCBI Taxonomy" id="2126562"/>
    <lineage>
        <taxon>Bacteria</taxon>
        <taxon>Pseudomonadati</taxon>
        <taxon>Pseudomonadota</taxon>
        <taxon>Gammaproteobacteria</taxon>
        <taxon>Candidatus Kentrum</taxon>
    </lineage>
</organism>
<dbReference type="Gene3D" id="3.40.50.410">
    <property type="entry name" value="von Willebrand factor, type A domain"/>
    <property type="match status" value="1"/>
</dbReference>
<dbReference type="EMBL" id="CAADEX010000013">
    <property type="protein sequence ID" value="VFJ46531.1"/>
    <property type="molecule type" value="Genomic_DNA"/>
</dbReference>
<dbReference type="Pfam" id="PF00092">
    <property type="entry name" value="VWA"/>
    <property type="match status" value="1"/>
</dbReference>
<dbReference type="SUPFAM" id="SSF53300">
    <property type="entry name" value="vWA-like"/>
    <property type="match status" value="1"/>
</dbReference>
<dbReference type="InterPro" id="IPR002035">
    <property type="entry name" value="VWF_A"/>
</dbReference>
<dbReference type="AlphaFoldDB" id="A0A450S457"/>
<reference evidence="2" key="1">
    <citation type="submission" date="2019-02" db="EMBL/GenBank/DDBJ databases">
        <authorList>
            <person name="Gruber-Vodicka R. H."/>
            <person name="Seah K. B. B."/>
        </authorList>
    </citation>
    <scope>NUCLEOTIDE SEQUENCE</scope>
    <source>
        <strain evidence="2">BECK_DK47</strain>
    </source>
</reference>
<feature type="domain" description="VWFA" evidence="1">
    <location>
        <begin position="22"/>
        <end position="210"/>
    </location>
</feature>
<gene>
    <name evidence="2" type="ORF">BECKDK2373B_GA0170837_101349</name>
</gene>
<evidence type="ECO:0000313" key="2">
    <source>
        <dbReference type="EMBL" id="VFJ46531.1"/>
    </source>
</evidence>
<name>A0A450S457_9GAMM</name>
<sequence>MQKQCDTLLYSAKAIIIMRRLPIFILIDTSGSMFGEPIKHVNAGLATMLQALRQDPRALEIVHLSLITFDREARELFPLTPLEDIQIPTITCPPSGPAFMGAALKLVVSGVDRMCGPPNTHGRKKDWDPLLFLMTDGGPSDVALFDKMVGEIKRRQFGKIIACAAGPKANKASLQRLGDTVVNLETIDTYTLQGFFRGISVSVGMISSSVGIDQSERHQHSDIPITDHRSCFFAFDYNTEDNFRLLKWLREYFRRKDLGVEVIAPVDAMPDLNIYRSLDRQLRQVHFGIAEISNNNHNVLHEIGILRGLRKPIILLQRENSEGSVPFDIRGDFRAEYAVHKRRMDIRFTWLEEDLDKAMNTVRRMLPEFENVPKWEHSTYGRSINQLLSERTVA</sequence>
<dbReference type="SMART" id="SM00327">
    <property type="entry name" value="VWA"/>
    <property type="match status" value="1"/>
</dbReference>
<accession>A0A450S457</accession>
<dbReference type="Gene3D" id="3.40.50.450">
    <property type="match status" value="1"/>
</dbReference>
<dbReference type="InterPro" id="IPR036465">
    <property type="entry name" value="vWFA_dom_sf"/>
</dbReference>
<dbReference type="PROSITE" id="PS50234">
    <property type="entry name" value="VWFA"/>
    <property type="match status" value="1"/>
</dbReference>
<protein>
    <submittedName>
        <fullName evidence="2">Uncharacterized conserved protein YegL, contains vWA domain of TerY type</fullName>
    </submittedName>
</protein>
<proteinExistence type="predicted"/>
<evidence type="ECO:0000259" key="1">
    <source>
        <dbReference type="PROSITE" id="PS50234"/>
    </source>
</evidence>